<dbReference type="RefSeq" id="XP_035890393.1">
    <property type="nucleotide sequence ID" value="XM_036034500.1"/>
</dbReference>
<dbReference type="InParanoid" id="A0A7E6EG65"/>
<proteinExistence type="predicted"/>
<keyword evidence="2" id="KW-1185">Reference proteome</keyword>
<evidence type="ECO:0000313" key="3">
    <source>
        <dbReference type="RefSeq" id="XP_035890393.1"/>
    </source>
</evidence>
<sequence length="237" mass="24907">MSPGTLGDLASLPPLPPVRPPPPWSGCGACAPSHSRLRWRGGPAPCATSRNPLPSPVCCLRPLRCCHTSPTPGHPAWSRRLKTEVRDGQEGQGQGRGSCADRGFSLSGSSENPQTSRVCSAPPPVIPTASRVLGAAGRVPPAERSGDIRTATLLEATPRVGATRSAGAGPRSPASRLPAVEERGADSCQDSWPRLHLYPGTCQRDHQARPSWAERAPAPAEESMAEENPQKLPEGLP</sequence>
<feature type="compositionally biased region" description="Low complexity" evidence="1">
    <location>
        <begin position="209"/>
        <end position="222"/>
    </location>
</feature>
<dbReference type="Proteomes" id="UP000504628">
    <property type="component" value="Chromosome 8"/>
</dbReference>
<protein>
    <submittedName>
        <fullName evidence="3">Protein FAM193B</fullName>
    </submittedName>
</protein>
<dbReference type="KEGG" id="pdic:114515318"/>
<name>A0A7E6EG65_9CHIR</name>
<feature type="region of interest" description="Disordered" evidence="1">
    <location>
        <begin position="70"/>
        <end position="123"/>
    </location>
</feature>
<gene>
    <name evidence="3" type="primary">LOC114515318</name>
</gene>
<accession>A0A7E6EG65</accession>
<evidence type="ECO:0000313" key="2">
    <source>
        <dbReference type="Proteomes" id="UP000504628"/>
    </source>
</evidence>
<reference evidence="3" key="1">
    <citation type="submission" date="2025-08" db="UniProtKB">
        <authorList>
            <consortium name="RefSeq"/>
        </authorList>
    </citation>
    <scope>IDENTIFICATION</scope>
    <source>
        <tissue evidence="3">Muscle</tissue>
    </source>
</reference>
<feature type="compositionally biased region" description="Polar residues" evidence="1">
    <location>
        <begin position="106"/>
        <end position="118"/>
    </location>
</feature>
<organism evidence="2 3">
    <name type="scientific">Phyllostomus discolor</name>
    <name type="common">pale spear-nosed bat</name>
    <dbReference type="NCBI Taxonomy" id="89673"/>
    <lineage>
        <taxon>Eukaryota</taxon>
        <taxon>Metazoa</taxon>
        <taxon>Chordata</taxon>
        <taxon>Craniata</taxon>
        <taxon>Vertebrata</taxon>
        <taxon>Euteleostomi</taxon>
        <taxon>Mammalia</taxon>
        <taxon>Eutheria</taxon>
        <taxon>Laurasiatheria</taxon>
        <taxon>Chiroptera</taxon>
        <taxon>Yangochiroptera</taxon>
        <taxon>Phyllostomidae</taxon>
        <taxon>Phyllostominae</taxon>
        <taxon>Phyllostomus</taxon>
    </lineage>
</organism>
<evidence type="ECO:0000256" key="1">
    <source>
        <dbReference type="SAM" id="MobiDB-lite"/>
    </source>
</evidence>
<dbReference type="GeneID" id="114515318"/>
<feature type="region of interest" description="Disordered" evidence="1">
    <location>
        <begin position="159"/>
        <end position="237"/>
    </location>
</feature>
<dbReference type="AlphaFoldDB" id="A0A7E6EG65"/>